<sequence>MVARCGTSIPCDSTLFFVSANGIEPLLIVVWAITAVLAIARPLARGLSPWPVVGIGAGASILFTGLAYLMLLIAVRLL</sequence>
<gene>
    <name evidence="2" type="ORF">B0I08_103305</name>
</gene>
<dbReference type="EMBL" id="PVTL01000003">
    <property type="protein sequence ID" value="PRY69099.1"/>
    <property type="molecule type" value="Genomic_DNA"/>
</dbReference>
<keyword evidence="1" id="KW-1133">Transmembrane helix</keyword>
<evidence type="ECO:0000313" key="2">
    <source>
        <dbReference type="EMBL" id="PRY69099.1"/>
    </source>
</evidence>
<proteinExistence type="predicted"/>
<feature type="transmembrane region" description="Helical" evidence="1">
    <location>
        <begin position="22"/>
        <end position="40"/>
    </location>
</feature>
<keyword evidence="1" id="KW-0472">Membrane</keyword>
<reference evidence="2 3" key="1">
    <citation type="submission" date="2018-03" db="EMBL/GenBank/DDBJ databases">
        <title>Genomic Encyclopedia of Type Strains, Phase III (KMG-III): the genomes of soil and plant-associated and newly described type strains.</title>
        <authorList>
            <person name="Whitman W."/>
        </authorList>
    </citation>
    <scope>NUCLEOTIDE SEQUENCE [LARGE SCALE GENOMIC DNA]</scope>
    <source>
        <strain evidence="2 3">CGMCC 1.12484</strain>
    </source>
</reference>
<dbReference type="Proteomes" id="UP000237983">
    <property type="component" value="Unassembled WGS sequence"/>
</dbReference>
<comment type="caution">
    <text evidence="2">The sequence shown here is derived from an EMBL/GenBank/DDBJ whole genome shotgun (WGS) entry which is preliminary data.</text>
</comment>
<accession>A0A2T0VFW1</accession>
<feature type="transmembrane region" description="Helical" evidence="1">
    <location>
        <begin position="52"/>
        <end position="75"/>
    </location>
</feature>
<dbReference type="AlphaFoldDB" id="A0A2T0VFW1"/>
<keyword evidence="1" id="KW-0812">Transmembrane</keyword>
<name>A0A2T0VFW1_9MICO</name>
<evidence type="ECO:0000313" key="3">
    <source>
        <dbReference type="Proteomes" id="UP000237983"/>
    </source>
</evidence>
<protein>
    <submittedName>
        <fullName evidence="2">Uncharacterized protein</fullName>
    </submittedName>
</protein>
<organism evidence="2 3">
    <name type="scientific">Glaciihabitans tibetensis</name>
    <dbReference type="NCBI Taxonomy" id="1266600"/>
    <lineage>
        <taxon>Bacteria</taxon>
        <taxon>Bacillati</taxon>
        <taxon>Actinomycetota</taxon>
        <taxon>Actinomycetes</taxon>
        <taxon>Micrococcales</taxon>
        <taxon>Microbacteriaceae</taxon>
        <taxon>Glaciihabitans</taxon>
    </lineage>
</organism>
<keyword evidence="3" id="KW-1185">Reference proteome</keyword>
<evidence type="ECO:0000256" key="1">
    <source>
        <dbReference type="SAM" id="Phobius"/>
    </source>
</evidence>